<accession>A0A438KL11</accession>
<dbReference type="InterPro" id="IPR036426">
    <property type="entry name" value="Bulb-type_lectin_dom_sf"/>
</dbReference>
<dbReference type="Proteomes" id="UP000288805">
    <property type="component" value="Unassembled WGS sequence"/>
</dbReference>
<dbReference type="FunFam" id="2.90.10.10:FF:000013">
    <property type="entry name" value="G-type lectin S-receptor-like serine/threonine-protein kinase LECRK1"/>
    <property type="match status" value="1"/>
</dbReference>
<evidence type="ECO:0000256" key="1">
    <source>
        <dbReference type="ARBA" id="ARBA00022729"/>
    </source>
</evidence>
<gene>
    <name evidence="6" type="primary">LECRK4_6</name>
    <name evidence="6" type="ORF">CK203_001268</name>
</gene>
<dbReference type="PANTHER" id="PTHR47976:SF106">
    <property type="entry name" value="RECEPTOR-LIKE SERINE_THREONINE-PROTEIN KINASE"/>
    <property type="match status" value="1"/>
</dbReference>
<dbReference type="SMART" id="SM00108">
    <property type="entry name" value="B_lectin"/>
    <property type="match status" value="1"/>
</dbReference>
<evidence type="ECO:0000256" key="2">
    <source>
        <dbReference type="ARBA" id="ARBA00023157"/>
    </source>
</evidence>
<evidence type="ECO:0000256" key="3">
    <source>
        <dbReference type="ARBA" id="ARBA00023180"/>
    </source>
</evidence>
<evidence type="ECO:0000313" key="6">
    <source>
        <dbReference type="EMBL" id="RVX21893.1"/>
    </source>
</evidence>
<protein>
    <submittedName>
        <fullName evidence="6">G-type lectin S-receptor-like serine/threonine-protein kinase LECRK4</fullName>
    </submittedName>
</protein>
<keyword evidence="1 4" id="KW-0732">Signal</keyword>
<keyword evidence="6" id="KW-0430">Lectin</keyword>
<feature type="chain" id="PRO_5019161712" evidence="4">
    <location>
        <begin position="25"/>
        <end position="198"/>
    </location>
</feature>
<keyword evidence="6" id="KW-0808">Transferase</keyword>
<evidence type="ECO:0000313" key="7">
    <source>
        <dbReference type="Proteomes" id="UP000288805"/>
    </source>
</evidence>
<dbReference type="InterPro" id="IPR001480">
    <property type="entry name" value="Bulb-type_lectin_dom"/>
</dbReference>
<feature type="domain" description="Bulb-type lectin" evidence="5">
    <location>
        <begin position="29"/>
        <end position="145"/>
    </location>
</feature>
<sequence length="198" mass="21602">MTVAATILLLLSLLLVYSLLGSHAQTPENISLGSGLTTTTDSTWLSPSGDFAFGFYPLDSGLFLLGIWFNKIPEETLVWSANRDNPAPEGSTINLTASGYLLLTYPNGSLDHIYEDAAASSASMLDNGNFVLWSSVSRVLCRASNINRHPLTGTNDSCRRHQAFLQHEWNRGLLKGKFPAGGAVRRWKYGAVCIPILR</sequence>
<name>A0A438KL11_VITVI</name>
<keyword evidence="2" id="KW-1015">Disulfide bond</keyword>
<comment type="caution">
    <text evidence="6">The sequence shown here is derived from an EMBL/GenBank/DDBJ whole genome shotgun (WGS) entry which is preliminary data.</text>
</comment>
<evidence type="ECO:0000256" key="4">
    <source>
        <dbReference type="SAM" id="SignalP"/>
    </source>
</evidence>
<dbReference type="GO" id="GO:0016301">
    <property type="term" value="F:kinase activity"/>
    <property type="evidence" value="ECO:0007669"/>
    <property type="project" value="UniProtKB-KW"/>
</dbReference>
<dbReference type="SUPFAM" id="SSF51110">
    <property type="entry name" value="alpha-D-mannose-specific plant lectins"/>
    <property type="match status" value="1"/>
</dbReference>
<dbReference type="AlphaFoldDB" id="A0A438KL11"/>
<dbReference type="GO" id="GO:0030246">
    <property type="term" value="F:carbohydrate binding"/>
    <property type="evidence" value="ECO:0007669"/>
    <property type="project" value="UniProtKB-KW"/>
</dbReference>
<dbReference type="OrthoDB" id="5857966at2759"/>
<keyword evidence="6" id="KW-0418">Kinase</keyword>
<feature type="signal peptide" evidence="4">
    <location>
        <begin position="1"/>
        <end position="24"/>
    </location>
</feature>
<reference evidence="6 7" key="1">
    <citation type="journal article" date="2018" name="PLoS Genet.">
        <title>Population sequencing reveals clonal diversity and ancestral inbreeding in the grapevine cultivar Chardonnay.</title>
        <authorList>
            <person name="Roach M.J."/>
            <person name="Johnson D.L."/>
            <person name="Bohlmann J."/>
            <person name="van Vuuren H.J."/>
            <person name="Jones S.J."/>
            <person name="Pretorius I.S."/>
            <person name="Schmidt S.A."/>
            <person name="Borneman A.R."/>
        </authorList>
    </citation>
    <scope>NUCLEOTIDE SEQUENCE [LARGE SCALE GENOMIC DNA]</scope>
    <source>
        <strain evidence="7">cv. Chardonnay</strain>
        <tissue evidence="6">Leaf</tissue>
    </source>
</reference>
<dbReference type="PANTHER" id="PTHR47976">
    <property type="entry name" value="G-TYPE LECTIN S-RECEPTOR-LIKE SERINE/THREONINE-PROTEIN KINASE SD2-5"/>
    <property type="match status" value="1"/>
</dbReference>
<dbReference type="InterPro" id="IPR051343">
    <property type="entry name" value="G-type_lectin_kinases/EP1-like"/>
</dbReference>
<dbReference type="Gene3D" id="2.90.10.10">
    <property type="entry name" value="Bulb-type lectin domain"/>
    <property type="match status" value="1"/>
</dbReference>
<keyword evidence="6" id="KW-0675">Receptor</keyword>
<evidence type="ECO:0000259" key="5">
    <source>
        <dbReference type="PROSITE" id="PS50927"/>
    </source>
</evidence>
<proteinExistence type="predicted"/>
<dbReference type="EMBL" id="QGNW01000004">
    <property type="protein sequence ID" value="RVX21893.1"/>
    <property type="molecule type" value="Genomic_DNA"/>
</dbReference>
<keyword evidence="3" id="KW-0325">Glycoprotein</keyword>
<dbReference type="PROSITE" id="PS50927">
    <property type="entry name" value="BULB_LECTIN"/>
    <property type="match status" value="1"/>
</dbReference>
<organism evidence="6 7">
    <name type="scientific">Vitis vinifera</name>
    <name type="common">Grape</name>
    <dbReference type="NCBI Taxonomy" id="29760"/>
    <lineage>
        <taxon>Eukaryota</taxon>
        <taxon>Viridiplantae</taxon>
        <taxon>Streptophyta</taxon>
        <taxon>Embryophyta</taxon>
        <taxon>Tracheophyta</taxon>
        <taxon>Spermatophyta</taxon>
        <taxon>Magnoliopsida</taxon>
        <taxon>eudicotyledons</taxon>
        <taxon>Gunneridae</taxon>
        <taxon>Pentapetalae</taxon>
        <taxon>rosids</taxon>
        <taxon>Vitales</taxon>
        <taxon>Vitaceae</taxon>
        <taxon>Viteae</taxon>
        <taxon>Vitis</taxon>
    </lineage>
</organism>